<organism evidence="1 2">
    <name type="scientific">Sebaldella termitidis (strain ATCC 33386 / NCTC 11300)</name>
    <dbReference type="NCBI Taxonomy" id="526218"/>
    <lineage>
        <taxon>Bacteria</taxon>
        <taxon>Fusobacteriati</taxon>
        <taxon>Fusobacteriota</taxon>
        <taxon>Fusobacteriia</taxon>
        <taxon>Fusobacteriales</taxon>
        <taxon>Leptotrichiaceae</taxon>
        <taxon>Sebaldella</taxon>
    </lineage>
</organism>
<dbReference type="STRING" id="526218.Sterm_2803"/>
<protein>
    <submittedName>
        <fullName evidence="1">Uncharacterized protein</fullName>
    </submittedName>
</protein>
<dbReference type="HOGENOM" id="CLU_1194218_0_0_0"/>
<dbReference type="AlphaFoldDB" id="D1AN43"/>
<name>D1AN43_SEBTE</name>
<dbReference type="RefSeq" id="WP_012862241.1">
    <property type="nucleotide sequence ID" value="NC_013517.1"/>
</dbReference>
<dbReference type="KEGG" id="str:Sterm_2803"/>
<dbReference type="Proteomes" id="UP000000845">
    <property type="component" value="Chromosome"/>
</dbReference>
<evidence type="ECO:0000313" key="2">
    <source>
        <dbReference type="Proteomes" id="UP000000845"/>
    </source>
</evidence>
<keyword evidence="2" id="KW-1185">Reference proteome</keyword>
<gene>
    <name evidence="1" type="ordered locus">Sterm_2803</name>
</gene>
<reference evidence="2" key="1">
    <citation type="submission" date="2009-09" db="EMBL/GenBank/DDBJ databases">
        <title>The complete chromosome of Sebaldella termitidis ATCC 33386.</title>
        <authorList>
            <consortium name="US DOE Joint Genome Institute (JGI-PGF)"/>
            <person name="Lucas S."/>
            <person name="Copeland A."/>
            <person name="Lapidus A."/>
            <person name="Glavina del Rio T."/>
            <person name="Dalin E."/>
            <person name="Tice H."/>
            <person name="Bruce D."/>
            <person name="Goodwin L."/>
            <person name="Pitluck S."/>
            <person name="Kyrpides N."/>
            <person name="Mavromatis K."/>
            <person name="Ivanova N."/>
            <person name="Mikhailova N."/>
            <person name="Sims D."/>
            <person name="Meincke L."/>
            <person name="Brettin T."/>
            <person name="Detter J.C."/>
            <person name="Han C."/>
            <person name="Larimer F."/>
            <person name="Land M."/>
            <person name="Hauser L."/>
            <person name="Markowitz V."/>
            <person name="Cheng J.F."/>
            <person name="Hugenholtz P."/>
            <person name="Woyke T."/>
            <person name="Wu D."/>
            <person name="Eisen J.A."/>
        </authorList>
    </citation>
    <scope>NUCLEOTIDE SEQUENCE [LARGE SCALE GENOMIC DNA]</scope>
    <source>
        <strain evidence="2">ATCC 33386 / NCTC 11300</strain>
    </source>
</reference>
<accession>D1AN43</accession>
<evidence type="ECO:0000313" key="1">
    <source>
        <dbReference type="EMBL" id="ACZ09647.1"/>
    </source>
</evidence>
<dbReference type="EMBL" id="CP001739">
    <property type="protein sequence ID" value="ACZ09647.1"/>
    <property type="molecule type" value="Genomic_DNA"/>
</dbReference>
<reference evidence="1 2" key="2">
    <citation type="journal article" date="2010" name="Stand. Genomic Sci.">
        <title>Complete genome sequence of Sebaldella termitidis type strain (NCTC 11300).</title>
        <authorList>
            <person name="Harmon-Smith M."/>
            <person name="Celia L."/>
            <person name="Chertkov O."/>
            <person name="Lapidus A."/>
            <person name="Copeland A."/>
            <person name="Glavina Del Rio T."/>
            <person name="Nolan M."/>
            <person name="Lucas S."/>
            <person name="Tice H."/>
            <person name="Cheng J.F."/>
            <person name="Han C."/>
            <person name="Detter J.C."/>
            <person name="Bruce D."/>
            <person name="Goodwin L."/>
            <person name="Pitluck S."/>
            <person name="Pati A."/>
            <person name="Liolios K."/>
            <person name="Ivanova N."/>
            <person name="Mavromatis K."/>
            <person name="Mikhailova N."/>
            <person name="Chen A."/>
            <person name="Palaniappan K."/>
            <person name="Land M."/>
            <person name="Hauser L."/>
            <person name="Chang Y.J."/>
            <person name="Jeffries C.D."/>
            <person name="Brettin T."/>
            <person name="Goker M."/>
            <person name="Beck B."/>
            <person name="Bristow J."/>
            <person name="Eisen J.A."/>
            <person name="Markowitz V."/>
            <person name="Hugenholtz P."/>
            <person name="Kyrpides N.C."/>
            <person name="Klenk H.P."/>
            <person name="Chen F."/>
        </authorList>
    </citation>
    <scope>NUCLEOTIDE SEQUENCE [LARGE SCALE GENOMIC DNA]</scope>
    <source>
        <strain evidence="2">ATCC 33386 / NCTC 11300</strain>
    </source>
</reference>
<proteinExistence type="predicted"/>
<sequence>MKRSIHIVILLLVSVFSGYAARERTFSELSTASDWISSNRLQLIITNEEVNNFPNSEMLTHLTDDKSAIRDSFNKYVKGEEIKRAYIQASIQEIYKVMSVGNKSMVPSISEDALINSVNEPLGKNFDKLLISIIGIKWLPDTIELTITIEGKNLVYPLVLNILEIQQDTLEPVLYISNSLDDMNAMSIGKTNIKLIYKLENGSWVMDNQNFLKLLNGMVFVKYYNKNIEDSL</sequence>